<dbReference type="InterPro" id="IPR017853">
    <property type="entry name" value="GH"/>
</dbReference>
<organism evidence="5 6">
    <name type="scientific">Lactobacillus crispatus</name>
    <dbReference type="NCBI Taxonomy" id="47770"/>
    <lineage>
        <taxon>Bacteria</taxon>
        <taxon>Bacillati</taxon>
        <taxon>Bacillota</taxon>
        <taxon>Bacilli</taxon>
        <taxon>Lactobacillales</taxon>
        <taxon>Lactobacillaceae</taxon>
        <taxon>Lactobacillus</taxon>
    </lineage>
</organism>
<evidence type="ECO:0000256" key="2">
    <source>
        <dbReference type="ARBA" id="ARBA00022801"/>
    </source>
</evidence>
<evidence type="ECO:0000313" key="6">
    <source>
        <dbReference type="Proteomes" id="UP000460132"/>
    </source>
</evidence>
<keyword evidence="3" id="KW-0326">Glycosidase</keyword>
<accession>A0A7X4KRQ8</accession>
<dbReference type="SUPFAM" id="SSF51445">
    <property type="entry name" value="(Trans)glycosidases"/>
    <property type="match status" value="1"/>
</dbReference>
<comment type="similarity">
    <text evidence="1 4">Belongs to the glycosyl hydrolase 1 family.</text>
</comment>
<evidence type="ECO:0000256" key="3">
    <source>
        <dbReference type="ARBA" id="ARBA00023295"/>
    </source>
</evidence>
<dbReference type="FunFam" id="3.20.20.80:FF:000004">
    <property type="entry name" value="Beta-glucosidase 6-phospho-beta-glucosidase"/>
    <property type="match status" value="1"/>
</dbReference>
<evidence type="ECO:0000256" key="1">
    <source>
        <dbReference type="ARBA" id="ARBA00010838"/>
    </source>
</evidence>
<gene>
    <name evidence="5" type="ORF">GTK63_02835</name>
</gene>
<dbReference type="Proteomes" id="UP000460132">
    <property type="component" value="Unassembled WGS sequence"/>
</dbReference>
<dbReference type="AlphaFoldDB" id="A0A7X4KRQ8"/>
<dbReference type="GO" id="GO:0016052">
    <property type="term" value="P:carbohydrate catabolic process"/>
    <property type="evidence" value="ECO:0007669"/>
    <property type="project" value="TreeGrafter"/>
</dbReference>
<evidence type="ECO:0000256" key="4">
    <source>
        <dbReference type="RuleBase" id="RU003690"/>
    </source>
</evidence>
<dbReference type="Pfam" id="PF00232">
    <property type="entry name" value="Glyco_hydro_1"/>
    <property type="match status" value="1"/>
</dbReference>
<evidence type="ECO:0000313" key="5">
    <source>
        <dbReference type="EMBL" id="MYN53270.1"/>
    </source>
</evidence>
<dbReference type="EMBL" id="WWFF01000003">
    <property type="protein sequence ID" value="MYN53270.1"/>
    <property type="molecule type" value="Genomic_DNA"/>
</dbReference>
<comment type="caution">
    <text evidence="5">The sequence shown here is derived from an EMBL/GenBank/DDBJ whole genome shotgun (WGS) entry which is preliminary data.</text>
</comment>
<dbReference type="PANTHER" id="PTHR10353:SF136">
    <property type="entry name" value="ARYL-PHOSPHO-BETA-D-GLUCOSIDASE BGLC"/>
    <property type="match status" value="1"/>
</dbReference>
<protein>
    <submittedName>
        <fullName evidence="5">Family 1 glycosylhydrolase</fullName>
    </submittedName>
</protein>
<dbReference type="RefSeq" id="WP_160811021.1">
    <property type="nucleotide sequence ID" value="NZ_JAGSXU010000001.1"/>
</dbReference>
<proteinExistence type="inferred from homology"/>
<dbReference type="GO" id="GO:0005829">
    <property type="term" value="C:cytosol"/>
    <property type="evidence" value="ECO:0007669"/>
    <property type="project" value="TreeGrafter"/>
</dbReference>
<dbReference type="Gene3D" id="3.20.20.80">
    <property type="entry name" value="Glycosidases"/>
    <property type="match status" value="1"/>
</dbReference>
<sequence length="452" mass="52882">MNKFFWGNSVSSMQTEGGWNEDGKSKSVYDIRPATEKVSDWHFANDNYHHFDVDLDLMQDLGMNMYRFSVSWSRVIKNGDGEINEAGLKFYDRLVNGCLKRGIEPMICLYHFDMPLHLAEKYNGFLSKKTCAAFIRYGKVLVDHFSDRVKYWITFNEQNLYSQPDAFKIAGVMKKDDSIKDLYQITHNVMYCHASIANYIHEKTDCKIGGMLAYSEVYPASPNPDDVLLTHRYEEFINNNLLDVFSYGQYSTEVMHYIKSHHINVNMTNVELDQLRKCRSDFLAFSYYQSRTLDSTKIPVDAVPNYYLTYGDKPNPYLQESEWHWSIDPQGLRDVLNKIYLRYHIPVFPIENGIGLREYWDGKNEIQDDERIKYMRAHILAAQEAMHEDGVEVLGYLGWGLIDILSSSGDMEKRYGVVYVNRTNHNLKDMKRVPKKSYYWLKQVIHSNGKEL</sequence>
<dbReference type="InterPro" id="IPR001360">
    <property type="entry name" value="Glyco_hydro_1"/>
</dbReference>
<name>A0A7X4KRQ8_9LACO</name>
<dbReference type="GO" id="GO:0008422">
    <property type="term" value="F:beta-glucosidase activity"/>
    <property type="evidence" value="ECO:0007669"/>
    <property type="project" value="TreeGrafter"/>
</dbReference>
<reference evidence="5 6" key="1">
    <citation type="submission" date="2020-01" db="EMBL/GenBank/DDBJ databases">
        <title>Vaginal microbiome of pregnant Indian women: Insights into the genome of dominants Lactobacillus species.</title>
        <authorList>
            <person name="Das B."/>
            <person name="Mehta O."/>
            <person name="Ghosh T.S."/>
            <person name="Kothidar A."/>
            <person name="Gowtham M.R."/>
            <person name="Mitra R."/>
            <person name="Kshetrapal P."/>
            <person name="Wadhwa N."/>
            <person name="Thiruvengadam R."/>
            <person name="Nair G.B."/>
            <person name="Bhatnagar S."/>
            <person name="Pore S."/>
        </authorList>
    </citation>
    <scope>NUCLEOTIDE SEQUENCE [LARGE SCALE GENOMIC DNA]</scope>
    <source>
        <strain evidence="5 6">Indica2</strain>
    </source>
</reference>
<dbReference type="PRINTS" id="PR00131">
    <property type="entry name" value="GLHYDRLASE1"/>
</dbReference>
<keyword evidence="2 5" id="KW-0378">Hydrolase</keyword>
<dbReference type="PANTHER" id="PTHR10353">
    <property type="entry name" value="GLYCOSYL HYDROLASE"/>
    <property type="match status" value="1"/>
</dbReference>